<keyword evidence="2" id="KW-0472">Membrane</keyword>
<dbReference type="EMBL" id="JBBPBM010000069">
    <property type="protein sequence ID" value="KAK8513821.1"/>
    <property type="molecule type" value="Genomic_DNA"/>
</dbReference>
<dbReference type="InterPro" id="IPR007462">
    <property type="entry name" value="COV1-like"/>
</dbReference>
<feature type="region of interest" description="Disordered" evidence="1">
    <location>
        <begin position="321"/>
        <end position="398"/>
    </location>
</feature>
<feature type="compositionally biased region" description="Polar residues" evidence="1">
    <location>
        <begin position="359"/>
        <end position="373"/>
    </location>
</feature>
<dbReference type="PANTHER" id="PTHR31876">
    <property type="entry name" value="COV-LIKE PROTEIN 1"/>
    <property type="match status" value="1"/>
</dbReference>
<keyword evidence="4" id="KW-1185">Reference proteome</keyword>
<sequence>MGDDKSPIPMAGRDRELLIPVVDSHDDSPKPSPSSIPAHHTGREMAKKIIMVPNDKLWFIQTFYKVFRSWASKKFMSGCVILFPIAITFYITWWLFHFVDSFFSPIYDHLGIDVFGLGFVTSITFIFLIGIFMSSWLGASVLGLGEWFIKRMPFIRHIYNASKQISSAISPDQNTQAFKEVAIIRHPRLGEYAFGFITSSVTLQNFSGEEELCCVYVPTNHLYIGDIFLISTKDVIRPNLSVREGIEIVVSGGMSMPQVLSTLDSRLPLERTSQVPYLSSEPNLGNSSSWYISSLSCPLSLLHNSAEPTCPSFISKITMHTKSDSDVTSSVDPSSPRSPKRQLYYVQSPSRDSHDGDKSSSMQATPAYSSPMESPSHPSYSRHSRASSASRFSGTLKKGRKRNEKGWTECNVIEEEGDYGEYFYGRDGGLTRRCQILMAVFGFLAVFSLFCLIIWGASRPYEAQIVVKSLTVHNFYFGEGADMTGVPSKMLTMNCSIRMTVYNPATFFGIHVSSNLVNLMYSEITVATGQMKKYYQPRKSHRTAAVTLHGDKVPLYGAGASLAVSNDGGGVPMKLIFEVRSRGNVVGKLVKSWHRKRISCSLVIDSRSSKPLKLKNSSCQYD</sequence>
<evidence type="ECO:0000256" key="1">
    <source>
        <dbReference type="SAM" id="MobiDB-lite"/>
    </source>
</evidence>
<reference evidence="3 4" key="1">
    <citation type="journal article" date="2024" name="G3 (Bethesda)">
        <title>Genome assembly of Hibiscus sabdariffa L. provides insights into metabolisms of medicinal natural products.</title>
        <authorList>
            <person name="Kim T."/>
        </authorList>
    </citation>
    <scope>NUCLEOTIDE SEQUENCE [LARGE SCALE GENOMIC DNA]</scope>
    <source>
        <strain evidence="3">TK-2024</strain>
        <tissue evidence="3">Old leaves</tissue>
    </source>
</reference>
<evidence type="ECO:0000313" key="4">
    <source>
        <dbReference type="Proteomes" id="UP001472677"/>
    </source>
</evidence>
<feature type="transmembrane region" description="Helical" evidence="2">
    <location>
        <begin position="116"/>
        <end position="149"/>
    </location>
</feature>
<feature type="transmembrane region" description="Helical" evidence="2">
    <location>
        <begin position="436"/>
        <end position="457"/>
    </location>
</feature>
<dbReference type="Pfam" id="PF04367">
    <property type="entry name" value="DUF502"/>
    <property type="match status" value="1"/>
</dbReference>
<protein>
    <submittedName>
        <fullName evidence="3">Uncharacterized protein</fullName>
    </submittedName>
</protein>
<organism evidence="3 4">
    <name type="scientific">Hibiscus sabdariffa</name>
    <name type="common">roselle</name>
    <dbReference type="NCBI Taxonomy" id="183260"/>
    <lineage>
        <taxon>Eukaryota</taxon>
        <taxon>Viridiplantae</taxon>
        <taxon>Streptophyta</taxon>
        <taxon>Embryophyta</taxon>
        <taxon>Tracheophyta</taxon>
        <taxon>Spermatophyta</taxon>
        <taxon>Magnoliopsida</taxon>
        <taxon>eudicotyledons</taxon>
        <taxon>Gunneridae</taxon>
        <taxon>Pentapetalae</taxon>
        <taxon>rosids</taxon>
        <taxon>malvids</taxon>
        <taxon>Malvales</taxon>
        <taxon>Malvaceae</taxon>
        <taxon>Malvoideae</taxon>
        <taxon>Hibiscus</taxon>
    </lineage>
</organism>
<feature type="transmembrane region" description="Helical" evidence="2">
    <location>
        <begin position="75"/>
        <end position="96"/>
    </location>
</feature>
<dbReference type="Proteomes" id="UP001472677">
    <property type="component" value="Unassembled WGS sequence"/>
</dbReference>
<accession>A0ABR2C3C7</accession>
<evidence type="ECO:0000256" key="2">
    <source>
        <dbReference type="SAM" id="Phobius"/>
    </source>
</evidence>
<keyword evidence="2" id="KW-0812">Transmembrane</keyword>
<evidence type="ECO:0000313" key="3">
    <source>
        <dbReference type="EMBL" id="KAK8513821.1"/>
    </source>
</evidence>
<comment type="caution">
    <text evidence="3">The sequence shown here is derived from an EMBL/GenBank/DDBJ whole genome shotgun (WGS) entry which is preliminary data.</text>
</comment>
<proteinExistence type="predicted"/>
<dbReference type="PANTHER" id="PTHR31876:SF15">
    <property type="entry name" value="COV-LIKE PROTEIN 1"/>
    <property type="match status" value="1"/>
</dbReference>
<feature type="compositionally biased region" description="Low complexity" evidence="1">
    <location>
        <begin position="326"/>
        <end position="337"/>
    </location>
</feature>
<name>A0ABR2C3C7_9ROSI</name>
<keyword evidence="2" id="KW-1133">Transmembrane helix</keyword>
<gene>
    <name evidence="3" type="ORF">V6N12_052986</name>
</gene>